<feature type="domain" description="DUF294" evidence="3">
    <location>
        <begin position="234"/>
        <end position="383"/>
    </location>
</feature>
<dbReference type="InterPro" id="IPR005105">
    <property type="entry name" value="GlnD_Uridyltrans_N"/>
</dbReference>
<comment type="caution">
    <text evidence="4">The sequence shown here is derived from an EMBL/GenBank/DDBJ whole genome shotgun (WGS) entry which is preliminary data.</text>
</comment>
<protein>
    <submittedName>
        <fullName evidence="4">Nucleotidyltransferase substrate binding domain-containing protein</fullName>
    </submittedName>
</protein>
<keyword evidence="5" id="KW-1185">Reference proteome</keyword>
<evidence type="ECO:0000256" key="1">
    <source>
        <dbReference type="SAM" id="MobiDB-lite"/>
    </source>
</evidence>
<organism evidence="4 5">
    <name type="scientific">Rhodocista pekingensis</name>
    <dbReference type="NCBI Taxonomy" id="201185"/>
    <lineage>
        <taxon>Bacteria</taxon>
        <taxon>Pseudomonadati</taxon>
        <taxon>Pseudomonadota</taxon>
        <taxon>Alphaproteobacteria</taxon>
        <taxon>Rhodospirillales</taxon>
        <taxon>Azospirillaceae</taxon>
        <taxon>Rhodocista</taxon>
    </lineage>
</organism>
<accession>A0ABW2KU04</accession>
<evidence type="ECO:0000313" key="5">
    <source>
        <dbReference type="Proteomes" id="UP001596456"/>
    </source>
</evidence>
<dbReference type="Proteomes" id="UP001596456">
    <property type="component" value="Unassembled WGS sequence"/>
</dbReference>
<name>A0ABW2KU04_9PROT</name>
<dbReference type="InterPro" id="IPR018821">
    <property type="entry name" value="DUF294_put_nucleoTrafse_sb-bd"/>
</dbReference>
<evidence type="ECO:0000259" key="2">
    <source>
        <dbReference type="Pfam" id="PF03445"/>
    </source>
</evidence>
<feature type="domain" description="Protein-PII uridylyltransferase N-terminal" evidence="2">
    <location>
        <begin position="67"/>
        <end position="195"/>
    </location>
</feature>
<dbReference type="CDD" id="cd05401">
    <property type="entry name" value="NT_GlnE_GlnD_like"/>
    <property type="match status" value="1"/>
</dbReference>
<reference evidence="5" key="1">
    <citation type="journal article" date="2019" name="Int. J. Syst. Evol. Microbiol.">
        <title>The Global Catalogue of Microorganisms (GCM) 10K type strain sequencing project: providing services to taxonomists for standard genome sequencing and annotation.</title>
        <authorList>
            <consortium name="The Broad Institute Genomics Platform"/>
            <consortium name="The Broad Institute Genome Sequencing Center for Infectious Disease"/>
            <person name="Wu L."/>
            <person name="Ma J."/>
        </authorList>
    </citation>
    <scope>NUCLEOTIDE SEQUENCE [LARGE SCALE GENOMIC DNA]</scope>
    <source>
        <strain evidence="5">CGMCC 1.16275</strain>
    </source>
</reference>
<evidence type="ECO:0000313" key="4">
    <source>
        <dbReference type="EMBL" id="MFC7332713.1"/>
    </source>
</evidence>
<dbReference type="EMBL" id="JBHTCM010000006">
    <property type="protein sequence ID" value="MFC7332713.1"/>
    <property type="molecule type" value="Genomic_DNA"/>
</dbReference>
<dbReference type="SUPFAM" id="SSF81593">
    <property type="entry name" value="Nucleotidyltransferase substrate binding subunit/domain"/>
    <property type="match status" value="1"/>
</dbReference>
<sequence length="388" mass="41391">MTRRQDGRQGPGGGDAGLPSPQALLETHAPDLLRRVADAASLDDLAAALGADGTGSDGTGSEGGGHDRLVRTLVAAGAPVTAVSRAVALLNDRVMERLYRLVLTPAQARSCCLIVMGSEGRGEQLLKTDQDNGLILPDGADWPDLPGRLAAFSAGLARLGWPPCPGRVMVTNPAWVMPERQWQDAVRHWVRSPGEDGVMAVAIFADAAAVAGDAALLARTRAVLLELIRGHAPFLWQFARIVLQFDTPLGWFGHLVTEGGEHRGQLDLKKGGLFPIVHGVRSLALEARLERATNTLDRIDLLVEAGKLDEVTAAELRRAFDFLVGLRLRTRLEGGAQGEGRGGGGAVPDTLVTPARLSAADRDGLRDALRSVRQFKDLLSYHFHLSVL</sequence>
<dbReference type="Pfam" id="PF03445">
    <property type="entry name" value="DUF294"/>
    <property type="match status" value="1"/>
</dbReference>
<proteinExistence type="predicted"/>
<feature type="region of interest" description="Disordered" evidence="1">
    <location>
        <begin position="1"/>
        <end position="22"/>
    </location>
</feature>
<evidence type="ECO:0000259" key="3">
    <source>
        <dbReference type="Pfam" id="PF10335"/>
    </source>
</evidence>
<gene>
    <name evidence="4" type="ORF">ACFQPS_06025</name>
</gene>
<dbReference type="RefSeq" id="WP_377357297.1">
    <property type="nucleotide sequence ID" value="NZ_JBHTCM010000006.1"/>
</dbReference>
<dbReference type="Pfam" id="PF10335">
    <property type="entry name" value="DUF294_C"/>
    <property type="match status" value="1"/>
</dbReference>